<dbReference type="RefSeq" id="WP_389363968.1">
    <property type="nucleotide sequence ID" value="NZ_JBIACK010000016.1"/>
</dbReference>
<evidence type="ECO:0000313" key="2">
    <source>
        <dbReference type="EMBL" id="MFE8703433.1"/>
    </source>
</evidence>
<evidence type="ECO:0000256" key="1">
    <source>
        <dbReference type="SAM" id="Phobius"/>
    </source>
</evidence>
<protein>
    <submittedName>
        <fullName evidence="2">Uncharacterized protein</fullName>
    </submittedName>
</protein>
<dbReference type="Proteomes" id="UP001601059">
    <property type="component" value="Unassembled WGS sequence"/>
</dbReference>
<keyword evidence="1" id="KW-0472">Membrane</keyword>
<reference evidence="2 3" key="1">
    <citation type="submission" date="2024-08" db="EMBL/GenBank/DDBJ databases">
        <title>Two novel Cytobacillus novel species.</title>
        <authorList>
            <person name="Liu G."/>
        </authorList>
    </citation>
    <scope>NUCLEOTIDE SEQUENCE [LARGE SCALE GENOMIC DNA]</scope>
    <source>
        <strain evidence="2 3">FJAT-54145</strain>
    </source>
</reference>
<evidence type="ECO:0000313" key="3">
    <source>
        <dbReference type="Proteomes" id="UP001601059"/>
    </source>
</evidence>
<name>A0ABW6KKM4_9BACI</name>
<keyword evidence="1" id="KW-1133">Transmembrane helix</keyword>
<gene>
    <name evidence="2" type="ORF">ACFYKX_22990</name>
</gene>
<organism evidence="2 3">
    <name type="scientific">Cytobacillus spartinae</name>
    <dbReference type="NCBI Taxonomy" id="3299023"/>
    <lineage>
        <taxon>Bacteria</taxon>
        <taxon>Bacillati</taxon>
        <taxon>Bacillota</taxon>
        <taxon>Bacilli</taxon>
        <taxon>Bacillales</taxon>
        <taxon>Bacillaceae</taxon>
        <taxon>Cytobacillus</taxon>
    </lineage>
</organism>
<feature type="transmembrane region" description="Helical" evidence="1">
    <location>
        <begin position="12"/>
        <end position="32"/>
    </location>
</feature>
<sequence length="520" mass="57952">MIKNERGSSLLVVMLMMLIFTILGLSILSASIGGAKRTAIREDEVVDNLDAIKLVNEGVAYIKSTINSTYTSSMDITEYNLVINQILNKDADYEIEDISATYNIEMDVDYTRVFNVSAIYDSSSGKKYTQRVYVTAMPSFLRYALGSRKSLTMNGSVNIKNGSIYANEALYLSDEARYIFNNVHKTVKTNLSVTDVSSTIELYGPIQYCKAPNSCYSGPAVYSSAWRSIEIEELSNGFETEENTPTYFIPSEKYIEVNIPRTMVDKLIELDVRATYDDNNNRINFHSLSNKVDEINELSEAISPSKSYYIKKDIYVEPNQTTSNDEPLLNIEKGNWLIIDGDAHIENIGTKKFNIQANLLITGNLSIKGDVAFDSTVYVLGNADVIDANISGYTSNGNTGELILMNEKTLTIAKINKFSNPDASNYRLNAYFYTASDAQLYAVGSYIAITGGLFAKGDLEVNSFRGTTQFGTDDLNFTSSNDMDDSRLVISNNKTLFINQSQGLPRVNRLQFLTDPIDKE</sequence>
<keyword evidence="1" id="KW-0812">Transmembrane</keyword>
<dbReference type="EMBL" id="JBIACK010000016">
    <property type="protein sequence ID" value="MFE8703433.1"/>
    <property type="molecule type" value="Genomic_DNA"/>
</dbReference>
<proteinExistence type="predicted"/>
<comment type="caution">
    <text evidence="2">The sequence shown here is derived from an EMBL/GenBank/DDBJ whole genome shotgun (WGS) entry which is preliminary data.</text>
</comment>
<accession>A0ABW6KKM4</accession>
<keyword evidence="3" id="KW-1185">Reference proteome</keyword>